<dbReference type="SUPFAM" id="SSF53335">
    <property type="entry name" value="S-adenosyl-L-methionine-dependent methyltransferases"/>
    <property type="match status" value="1"/>
</dbReference>
<dbReference type="Pfam" id="PF01234">
    <property type="entry name" value="NNMT_PNMT_TEMT"/>
    <property type="match status" value="1"/>
</dbReference>
<sequence length="281" mass="31712">MLIDKATSASTSQIIANRKEISREVAALDPEIDAVVTSATMIPISDAPPQEPLDRDSFLTEFKTEAYLEDFYSKVEDSAMKMMLGFLPIIVARIGRVAKVLDFGAGPTIHVAASFRNVASEIYLADYLPQNRRELDRWREGKSDFDWSDPLKRILTQEGNSWDDLDEMIELTRKKVVVSILCVEYCCKTLDEYRRAIKNIGEQIKPGGFLVIGGIFEETWCAFGGRTFTCLYITKENMLSALEDAGLRLENDRKCILYEYTGMYMVCARKVAGLAFYADAN</sequence>
<gene>
    <name evidence="5" type="ORF">NECAME_10971</name>
</gene>
<dbReference type="Proteomes" id="UP000053676">
    <property type="component" value="Unassembled WGS sequence"/>
</dbReference>
<organism evidence="5 6">
    <name type="scientific">Necator americanus</name>
    <name type="common">Human hookworm</name>
    <dbReference type="NCBI Taxonomy" id="51031"/>
    <lineage>
        <taxon>Eukaryota</taxon>
        <taxon>Metazoa</taxon>
        <taxon>Ecdysozoa</taxon>
        <taxon>Nematoda</taxon>
        <taxon>Chromadorea</taxon>
        <taxon>Rhabditida</taxon>
        <taxon>Rhabditina</taxon>
        <taxon>Rhabditomorpha</taxon>
        <taxon>Strongyloidea</taxon>
        <taxon>Ancylostomatidae</taxon>
        <taxon>Bunostominae</taxon>
        <taxon>Necator</taxon>
    </lineage>
</organism>
<dbReference type="InterPro" id="IPR000940">
    <property type="entry name" value="NNMT_TEMT_trans"/>
</dbReference>
<name>W2T996_NECAM</name>
<dbReference type="KEGG" id="nai:NECAME_10971"/>
<evidence type="ECO:0000256" key="1">
    <source>
        <dbReference type="ARBA" id="ARBA00007996"/>
    </source>
</evidence>
<evidence type="ECO:0000256" key="2">
    <source>
        <dbReference type="ARBA" id="ARBA00022603"/>
    </source>
</evidence>
<dbReference type="PROSITE" id="PS51681">
    <property type="entry name" value="SAM_MT_NNMT_PNMT_TEMT"/>
    <property type="match status" value="1"/>
</dbReference>
<accession>W2T996</accession>
<dbReference type="GO" id="GO:0008170">
    <property type="term" value="F:N-methyltransferase activity"/>
    <property type="evidence" value="ECO:0007669"/>
    <property type="project" value="TreeGrafter"/>
</dbReference>
<evidence type="ECO:0000313" key="5">
    <source>
        <dbReference type="EMBL" id="ETN77562.1"/>
    </source>
</evidence>
<dbReference type="PANTHER" id="PTHR10867:SF39">
    <property type="entry name" value="NICOTINAMIDE N-METHYLTRANSFERASE-LIKE"/>
    <property type="match status" value="1"/>
</dbReference>
<dbReference type="AlphaFoldDB" id="W2T996"/>
<dbReference type="OMA" id="CLESACY"/>
<keyword evidence="4" id="KW-0949">S-adenosyl-L-methionine</keyword>
<dbReference type="PANTHER" id="PTHR10867">
    <property type="entry name" value="NNMT/PNMT/TEMT FAMILY MEMBER"/>
    <property type="match status" value="1"/>
</dbReference>
<dbReference type="EMBL" id="KI660164">
    <property type="protein sequence ID" value="ETN77562.1"/>
    <property type="molecule type" value="Genomic_DNA"/>
</dbReference>
<dbReference type="GO" id="GO:0032259">
    <property type="term" value="P:methylation"/>
    <property type="evidence" value="ECO:0007669"/>
    <property type="project" value="UniProtKB-KW"/>
</dbReference>
<keyword evidence="2" id="KW-0489">Methyltransferase</keyword>
<dbReference type="InterPro" id="IPR029063">
    <property type="entry name" value="SAM-dependent_MTases_sf"/>
</dbReference>
<dbReference type="STRING" id="51031.W2T996"/>
<dbReference type="GO" id="GO:0005829">
    <property type="term" value="C:cytosol"/>
    <property type="evidence" value="ECO:0007669"/>
    <property type="project" value="TreeGrafter"/>
</dbReference>
<comment type="similarity">
    <text evidence="1">Belongs to the class I-like SAM-binding methyltransferase superfamily. NNMT/PNMT/TEMT family.</text>
</comment>
<protein>
    <submittedName>
        <fullName evidence="5">NNMT/PNMT/TEMT family protein</fullName>
    </submittedName>
</protein>
<keyword evidence="3" id="KW-0808">Transferase</keyword>
<dbReference type="OrthoDB" id="10050085at2759"/>
<evidence type="ECO:0000256" key="4">
    <source>
        <dbReference type="ARBA" id="ARBA00022691"/>
    </source>
</evidence>
<keyword evidence="6" id="KW-1185">Reference proteome</keyword>
<dbReference type="Gene3D" id="3.40.50.150">
    <property type="entry name" value="Vaccinia Virus protein VP39"/>
    <property type="match status" value="2"/>
</dbReference>
<evidence type="ECO:0000256" key="3">
    <source>
        <dbReference type="ARBA" id="ARBA00022679"/>
    </source>
</evidence>
<proteinExistence type="inferred from homology"/>
<evidence type="ECO:0000313" key="6">
    <source>
        <dbReference type="Proteomes" id="UP000053676"/>
    </source>
</evidence>
<reference evidence="6" key="1">
    <citation type="journal article" date="2014" name="Nat. Genet.">
        <title>Genome of the human hookworm Necator americanus.</title>
        <authorList>
            <person name="Tang Y.T."/>
            <person name="Gao X."/>
            <person name="Rosa B.A."/>
            <person name="Abubucker S."/>
            <person name="Hallsworth-Pepin K."/>
            <person name="Martin J."/>
            <person name="Tyagi R."/>
            <person name="Heizer E."/>
            <person name="Zhang X."/>
            <person name="Bhonagiri-Palsikar V."/>
            <person name="Minx P."/>
            <person name="Warren W.C."/>
            <person name="Wang Q."/>
            <person name="Zhan B."/>
            <person name="Hotez P.J."/>
            <person name="Sternberg P.W."/>
            <person name="Dougall A."/>
            <person name="Gaze S.T."/>
            <person name="Mulvenna J."/>
            <person name="Sotillo J."/>
            <person name="Ranganathan S."/>
            <person name="Rabelo E.M."/>
            <person name="Wilson R.K."/>
            <person name="Felgner P.L."/>
            <person name="Bethony J."/>
            <person name="Hawdon J.M."/>
            <person name="Gasser R.B."/>
            <person name="Loukas A."/>
            <person name="Mitreva M."/>
        </authorList>
    </citation>
    <scope>NUCLEOTIDE SEQUENCE [LARGE SCALE GENOMIC DNA]</scope>
</reference>